<feature type="signal peptide" evidence="1">
    <location>
        <begin position="1"/>
        <end position="25"/>
    </location>
</feature>
<evidence type="ECO:0000313" key="2">
    <source>
        <dbReference type="EMBL" id="HCO22990.1"/>
    </source>
</evidence>
<dbReference type="AlphaFoldDB" id="A0A3D3R5U2"/>
<gene>
    <name evidence="2" type="ORF">DIT97_07995</name>
</gene>
<proteinExistence type="predicted"/>
<dbReference type="PANTHER" id="PTHR34387">
    <property type="entry name" value="SLR1258 PROTEIN"/>
    <property type="match status" value="1"/>
</dbReference>
<accession>A0A3D3R5U2</accession>
<dbReference type="EMBL" id="DQAY01000048">
    <property type="protein sequence ID" value="HCO22990.1"/>
    <property type="molecule type" value="Genomic_DNA"/>
</dbReference>
<sequence length="267" mass="30266">MFNRRIEMRCFITVLLLSSCSMAGAAEQPSIEVSAMSEIQVVPDEVILYLAAHTRDKHLSIAKRDNDEVTTAVMEVFPRYQIPDEDIKITDLDLTPDYGQFNSRSETPIAYDFVRSMRIRLTNFDHIEPLLSDVVQAGLNDVKRIHFRVSNQRKYQFEARKLAMTYAREKAVHLTELTNMKLGSPLRIEEGIESNWDAGGFGGAMVRIEPDRPQGDQQQIQPEKTKLMLVALQKDKTKHEKSARILAAPGQITISAQVTVKFAMSPE</sequence>
<dbReference type="InterPro" id="IPR052022">
    <property type="entry name" value="26kDa_periplasmic_antigen"/>
</dbReference>
<dbReference type="GO" id="GO:0006974">
    <property type="term" value="P:DNA damage response"/>
    <property type="evidence" value="ECO:0007669"/>
    <property type="project" value="TreeGrafter"/>
</dbReference>
<dbReference type="PROSITE" id="PS51257">
    <property type="entry name" value="PROKAR_LIPOPROTEIN"/>
    <property type="match status" value="1"/>
</dbReference>
<name>A0A3D3R5U2_9PLAN</name>
<evidence type="ECO:0000256" key="1">
    <source>
        <dbReference type="SAM" id="SignalP"/>
    </source>
</evidence>
<dbReference type="Pfam" id="PF04402">
    <property type="entry name" value="SIMPL"/>
    <property type="match status" value="1"/>
</dbReference>
<comment type="caution">
    <text evidence="2">The sequence shown here is derived from an EMBL/GenBank/DDBJ whole genome shotgun (WGS) entry which is preliminary data.</text>
</comment>
<dbReference type="InterPro" id="IPR007497">
    <property type="entry name" value="SIMPL/DUF541"/>
</dbReference>
<protein>
    <recommendedName>
        <fullName evidence="4">26 kDa periplasmic immunogenic protein</fullName>
    </recommendedName>
</protein>
<reference evidence="2 3" key="1">
    <citation type="journal article" date="2018" name="Nat. Biotechnol.">
        <title>A standardized bacterial taxonomy based on genome phylogeny substantially revises the tree of life.</title>
        <authorList>
            <person name="Parks D.H."/>
            <person name="Chuvochina M."/>
            <person name="Waite D.W."/>
            <person name="Rinke C."/>
            <person name="Skarshewski A."/>
            <person name="Chaumeil P.A."/>
            <person name="Hugenholtz P."/>
        </authorList>
    </citation>
    <scope>NUCLEOTIDE SEQUENCE [LARGE SCALE GENOMIC DNA]</scope>
    <source>
        <strain evidence="2">UBA9375</strain>
    </source>
</reference>
<dbReference type="Gene3D" id="3.30.70.2970">
    <property type="entry name" value="Protein of unknown function (DUF541), domain 2"/>
    <property type="match status" value="1"/>
</dbReference>
<dbReference type="PANTHER" id="PTHR34387:SF1">
    <property type="entry name" value="PERIPLASMIC IMMUNOGENIC PROTEIN"/>
    <property type="match status" value="1"/>
</dbReference>
<dbReference type="Proteomes" id="UP000263642">
    <property type="component" value="Unassembled WGS sequence"/>
</dbReference>
<evidence type="ECO:0008006" key="4">
    <source>
        <dbReference type="Google" id="ProtNLM"/>
    </source>
</evidence>
<dbReference type="Gene3D" id="3.30.110.170">
    <property type="entry name" value="Protein of unknown function (DUF541), domain 1"/>
    <property type="match status" value="1"/>
</dbReference>
<keyword evidence="1" id="KW-0732">Signal</keyword>
<organism evidence="2 3">
    <name type="scientific">Gimesia maris</name>
    <dbReference type="NCBI Taxonomy" id="122"/>
    <lineage>
        <taxon>Bacteria</taxon>
        <taxon>Pseudomonadati</taxon>
        <taxon>Planctomycetota</taxon>
        <taxon>Planctomycetia</taxon>
        <taxon>Planctomycetales</taxon>
        <taxon>Planctomycetaceae</taxon>
        <taxon>Gimesia</taxon>
    </lineage>
</organism>
<feature type="chain" id="PRO_5017549517" description="26 kDa periplasmic immunogenic protein" evidence="1">
    <location>
        <begin position="26"/>
        <end position="267"/>
    </location>
</feature>
<evidence type="ECO:0000313" key="3">
    <source>
        <dbReference type="Proteomes" id="UP000263642"/>
    </source>
</evidence>